<dbReference type="PANTHER" id="PTHR28077:SF1">
    <property type="entry name" value="INOSITOL PHOSPHORYLCERAMIDE SYNTHASE REGULATORY SUBUNIT KEI1"/>
    <property type="match status" value="1"/>
</dbReference>
<dbReference type="GO" id="GO:0070916">
    <property type="term" value="C:inositol phosphoceramide synthase complex"/>
    <property type="evidence" value="ECO:0007669"/>
    <property type="project" value="TreeGrafter"/>
</dbReference>
<feature type="region of interest" description="Disordered" evidence="1">
    <location>
        <begin position="196"/>
        <end position="242"/>
    </location>
</feature>
<accession>A0A5C5G5D7</accession>
<dbReference type="STRING" id="5288.A0A5C5G5D7"/>
<dbReference type="GO" id="GO:0006673">
    <property type="term" value="P:inositol phosphoceramide metabolic process"/>
    <property type="evidence" value="ECO:0007669"/>
    <property type="project" value="InterPro"/>
</dbReference>
<dbReference type="InterPro" id="IPR013862">
    <property type="entry name" value="Kei1"/>
</dbReference>
<keyword evidence="2" id="KW-0472">Membrane</keyword>
<feature type="region of interest" description="Disordered" evidence="1">
    <location>
        <begin position="255"/>
        <end position="275"/>
    </location>
</feature>
<feature type="transmembrane region" description="Helical" evidence="2">
    <location>
        <begin position="89"/>
        <end position="116"/>
    </location>
</feature>
<feature type="transmembrane region" description="Helical" evidence="2">
    <location>
        <begin position="60"/>
        <end position="77"/>
    </location>
</feature>
<evidence type="ECO:0000256" key="2">
    <source>
        <dbReference type="SAM" id="Phobius"/>
    </source>
</evidence>
<organism evidence="3 4">
    <name type="scientific">Rhodotorula diobovata</name>
    <dbReference type="NCBI Taxonomy" id="5288"/>
    <lineage>
        <taxon>Eukaryota</taxon>
        <taxon>Fungi</taxon>
        <taxon>Dikarya</taxon>
        <taxon>Basidiomycota</taxon>
        <taxon>Pucciniomycotina</taxon>
        <taxon>Microbotryomycetes</taxon>
        <taxon>Sporidiobolales</taxon>
        <taxon>Sporidiobolaceae</taxon>
        <taxon>Rhodotorula</taxon>
    </lineage>
</organism>
<sequence>WRPACERSRCSTRSSAWTSSSASATLISLFALLNKVAGAYGILAVLLSGGAALSQPLGQLTMYAYSIASLVGFIWGLQKISEENGPKTLLYAHGFAADHLVGTIYTCFFAVVWYLFVPHDGRRVANSAAQKAMMGGSESGVEMDEAERTAAAMGVWTSERGFSGTVLLLGWLFKIYFILVLYSFALHLRRGTYSSLPKSSHNTVPSSKFSSTSSTSPSSRTRRRFGPHASSHTRASSTGGARYTHVRGMSLASAASSAGVGGGRDSLDGGDTGATMADSLWEDEAASVEAALLRSSGSGANGTGEKVEDLATQQRRAAGEDPPESPAFAKGTGMVRSVSGGVRVVSGGAGPAPAGTPQDDGADANPFSKILGRMSGEATR</sequence>
<feature type="compositionally biased region" description="Polar residues" evidence="1">
    <location>
        <begin position="230"/>
        <end position="239"/>
    </location>
</feature>
<gene>
    <name evidence="3" type="ORF">DMC30DRAFT_345822</name>
</gene>
<dbReference type="AlphaFoldDB" id="A0A5C5G5D7"/>
<feature type="region of interest" description="Disordered" evidence="1">
    <location>
        <begin position="312"/>
        <end position="380"/>
    </location>
</feature>
<comment type="caution">
    <text evidence="3">The sequence shown here is derived from an EMBL/GenBank/DDBJ whole genome shotgun (WGS) entry which is preliminary data.</text>
</comment>
<reference evidence="3 4" key="1">
    <citation type="submission" date="2019-03" db="EMBL/GenBank/DDBJ databases">
        <title>Rhodosporidium diobovatum UCD-FST 08-225 genome sequencing, assembly, and annotation.</title>
        <authorList>
            <person name="Fakankun I.U."/>
            <person name="Fristensky B."/>
            <person name="Levin D.B."/>
        </authorList>
    </citation>
    <scope>NUCLEOTIDE SEQUENCE [LARGE SCALE GENOMIC DNA]</scope>
    <source>
        <strain evidence="3 4">UCD-FST 08-225</strain>
    </source>
</reference>
<evidence type="ECO:0000256" key="1">
    <source>
        <dbReference type="SAM" id="MobiDB-lite"/>
    </source>
</evidence>
<protein>
    <submittedName>
        <fullName evidence="3">Inositolphosphorylceramide synthase subunit Kei1-domain-containing protein</fullName>
    </submittedName>
</protein>
<dbReference type="OrthoDB" id="3338076at2759"/>
<dbReference type="Proteomes" id="UP000311382">
    <property type="component" value="Unassembled WGS sequence"/>
</dbReference>
<dbReference type="EMBL" id="SOZI01000003">
    <property type="protein sequence ID" value="TNY24337.1"/>
    <property type="molecule type" value="Genomic_DNA"/>
</dbReference>
<dbReference type="GO" id="GO:0000139">
    <property type="term" value="C:Golgi membrane"/>
    <property type="evidence" value="ECO:0007669"/>
    <property type="project" value="TreeGrafter"/>
</dbReference>
<dbReference type="GO" id="GO:0070917">
    <property type="term" value="F:inositol phosphoceramide synthase regulator activity"/>
    <property type="evidence" value="ECO:0007669"/>
    <property type="project" value="InterPro"/>
</dbReference>
<feature type="compositionally biased region" description="Low complexity" evidence="1">
    <location>
        <begin position="331"/>
        <end position="359"/>
    </location>
</feature>
<dbReference type="PANTHER" id="PTHR28077">
    <property type="entry name" value="INOSITOL PHOSPHORYLCERAMIDE SYNTHASE REGULATORY SUBUNIT KEI1"/>
    <property type="match status" value="1"/>
</dbReference>
<evidence type="ECO:0000313" key="3">
    <source>
        <dbReference type="EMBL" id="TNY24337.1"/>
    </source>
</evidence>
<feature type="transmembrane region" description="Helical" evidence="2">
    <location>
        <begin position="166"/>
        <end position="188"/>
    </location>
</feature>
<keyword evidence="4" id="KW-1185">Reference proteome</keyword>
<feature type="compositionally biased region" description="Low complexity" evidence="1">
    <location>
        <begin position="205"/>
        <end position="219"/>
    </location>
</feature>
<proteinExistence type="predicted"/>
<keyword evidence="2" id="KW-1133">Transmembrane helix</keyword>
<feature type="non-terminal residue" evidence="3">
    <location>
        <position position="1"/>
    </location>
</feature>
<feature type="transmembrane region" description="Helical" evidence="2">
    <location>
        <begin position="21"/>
        <end position="48"/>
    </location>
</feature>
<evidence type="ECO:0000313" key="4">
    <source>
        <dbReference type="Proteomes" id="UP000311382"/>
    </source>
</evidence>
<dbReference type="Pfam" id="PF08552">
    <property type="entry name" value="Kei1"/>
    <property type="match status" value="1"/>
</dbReference>
<keyword evidence="2" id="KW-0812">Transmembrane</keyword>
<name>A0A5C5G5D7_9BASI</name>